<evidence type="ECO:0000256" key="2">
    <source>
        <dbReference type="SAM" id="Phobius"/>
    </source>
</evidence>
<name>A0A7C8MGL0_9PLEO</name>
<keyword evidence="2" id="KW-0812">Transmembrane</keyword>
<protein>
    <recommendedName>
        <fullName evidence="5">Mid2 domain-containing protein</fullName>
    </recommendedName>
</protein>
<keyword evidence="4" id="KW-1185">Reference proteome</keyword>
<feature type="region of interest" description="Disordered" evidence="1">
    <location>
        <begin position="1"/>
        <end position="20"/>
    </location>
</feature>
<feature type="region of interest" description="Disordered" evidence="1">
    <location>
        <begin position="293"/>
        <end position="356"/>
    </location>
</feature>
<keyword evidence="2" id="KW-0472">Membrane</keyword>
<feature type="transmembrane region" description="Helical" evidence="2">
    <location>
        <begin position="261"/>
        <end position="284"/>
    </location>
</feature>
<dbReference type="OrthoDB" id="3800224at2759"/>
<gene>
    <name evidence="3" type="ORF">BDV95DRAFT_555910</name>
</gene>
<keyword evidence="2" id="KW-1133">Transmembrane helix</keyword>
<evidence type="ECO:0008006" key="5">
    <source>
        <dbReference type="Google" id="ProtNLM"/>
    </source>
</evidence>
<dbReference type="EMBL" id="JAADJZ010000001">
    <property type="protein sequence ID" value="KAF2877776.1"/>
    <property type="molecule type" value="Genomic_DNA"/>
</dbReference>
<sequence>MAAIPASRGGTSGAEPRGCARRPAPETLAPLSSKFPFLFNGFVLRLLVRSCSRSLCAFKMLALFFSFAMLFGASRCDPQPPAVTARALLPRADLQTFGWWSIGMNVDVTVYSAWIFDPEVAPITSSAGYWVDYCADQSGYCDIPTSCGGGSLYYSGTRSEDPCPVTQDGNAFVCITDYLYASLSASTPLLSKVGCVNQEARTYFRESPTTAAASGSSTGAASAGNTPISTSSSGSPSASPSASPSPARTPQNIKTAINTGAIVGGAVGGVVGLAALALLAFFLLRRSKRKSASASSGAYAPTAGTEYHPAPTQQTEYYGGQTKEPMYAPGSSPQPQGHAELQGESGYAAPSRSELA</sequence>
<organism evidence="3 4">
    <name type="scientific">Massariosphaeria phaeospora</name>
    <dbReference type="NCBI Taxonomy" id="100035"/>
    <lineage>
        <taxon>Eukaryota</taxon>
        <taxon>Fungi</taxon>
        <taxon>Dikarya</taxon>
        <taxon>Ascomycota</taxon>
        <taxon>Pezizomycotina</taxon>
        <taxon>Dothideomycetes</taxon>
        <taxon>Pleosporomycetidae</taxon>
        <taxon>Pleosporales</taxon>
        <taxon>Pleosporales incertae sedis</taxon>
        <taxon>Massariosphaeria</taxon>
    </lineage>
</organism>
<dbReference type="Proteomes" id="UP000481861">
    <property type="component" value="Unassembled WGS sequence"/>
</dbReference>
<dbReference type="AlphaFoldDB" id="A0A7C8MGL0"/>
<evidence type="ECO:0000313" key="3">
    <source>
        <dbReference type="EMBL" id="KAF2877776.1"/>
    </source>
</evidence>
<proteinExistence type="predicted"/>
<accession>A0A7C8MGL0</accession>
<evidence type="ECO:0000256" key="1">
    <source>
        <dbReference type="SAM" id="MobiDB-lite"/>
    </source>
</evidence>
<reference evidence="3 4" key="1">
    <citation type="submission" date="2020-01" db="EMBL/GenBank/DDBJ databases">
        <authorList>
            <consortium name="DOE Joint Genome Institute"/>
            <person name="Haridas S."/>
            <person name="Albert R."/>
            <person name="Binder M."/>
            <person name="Bloem J."/>
            <person name="Labutti K."/>
            <person name="Salamov A."/>
            <person name="Andreopoulos B."/>
            <person name="Baker S.E."/>
            <person name="Barry K."/>
            <person name="Bills G."/>
            <person name="Bluhm B.H."/>
            <person name="Cannon C."/>
            <person name="Castanera R."/>
            <person name="Culley D.E."/>
            <person name="Daum C."/>
            <person name="Ezra D."/>
            <person name="Gonzalez J.B."/>
            <person name="Henrissat B."/>
            <person name="Kuo A."/>
            <person name="Liang C."/>
            <person name="Lipzen A."/>
            <person name="Lutzoni F."/>
            <person name="Magnuson J."/>
            <person name="Mondo S."/>
            <person name="Nolan M."/>
            <person name="Ohm R."/>
            <person name="Pangilinan J."/>
            <person name="Park H.-J.H."/>
            <person name="Ramirez L."/>
            <person name="Alfaro M."/>
            <person name="Sun H."/>
            <person name="Tritt A."/>
            <person name="Yoshinaga Y."/>
            <person name="Zwiers L.-H.L."/>
            <person name="Turgeon B.G."/>
            <person name="Goodwin S.B."/>
            <person name="Spatafora J.W."/>
            <person name="Crous P.W."/>
            <person name="Grigoriev I.V."/>
        </authorList>
    </citation>
    <scope>NUCLEOTIDE SEQUENCE [LARGE SCALE GENOMIC DNA]</scope>
    <source>
        <strain evidence="3 4">CBS 611.86</strain>
    </source>
</reference>
<feature type="region of interest" description="Disordered" evidence="1">
    <location>
        <begin position="207"/>
        <end position="251"/>
    </location>
</feature>
<comment type="caution">
    <text evidence="3">The sequence shown here is derived from an EMBL/GenBank/DDBJ whole genome shotgun (WGS) entry which is preliminary data.</text>
</comment>
<evidence type="ECO:0000313" key="4">
    <source>
        <dbReference type="Proteomes" id="UP000481861"/>
    </source>
</evidence>
<feature type="compositionally biased region" description="Low complexity" evidence="1">
    <location>
        <begin position="209"/>
        <end position="250"/>
    </location>
</feature>